<keyword evidence="13 18" id="KW-0804">Transcription</keyword>
<keyword evidence="6 18" id="KW-0479">Metal-binding</keyword>
<organism evidence="20">
    <name type="scientific">Human papillomavirus</name>
    <dbReference type="NCBI Taxonomy" id="10566"/>
    <lineage>
        <taxon>Viruses</taxon>
        <taxon>Monodnaviria</taxon>
        <taxon>Shotokuvirae</taxon>
        <taxon>Cossaviricota</taxon>
        <taxon>Papovaviricetes</taxon>
        <taxon>Zurhausenvirales</taxon>
        <taxon>Papillomaviridae</taxon>
    </lineage>
</organism>
<comment type="subcellular location">
    <subcellularLocation>
        <location evidence="18">Host cytoplasm</location>
    </subcellularLocation>
    <subcellularLocation>
        <location evidence="18">Host nucleus</location>
    </subcellularLocation>
    <text evidence="18">Predominantly found in the host nucleus.</text>
</comment>
<dbReference type="EMBL" id="MH777171">
    <property type="protein sequence ID" value="AYA93498.1"/>
    <property type="molecule type" value="Genomic_DNA"/>
</dbReference>
<comment type="function">
    <text evidence="19">E7 protein has both transforming and trans-activating activities.</text>
</comment>
<gene>
    <name evidence="18" type="primary">E7</name>
</gene>
<feature type="short sequence motif" description="Nuclear export signal" evidence="18">
    <location>
        <begin position="68"/>
        <end position="76"/>
    </location>
</feature>
<dbReference type="GO" id="GO:0042025">
    <property type="term" value="C:host cell nucleus"/>
    <property type="evidence" value="ECO:0007669"/>
    <property type="project" value="UniProtKB-SubCell"/>
</dbReference>
<keyword evidence="16 18" id="KW-0899">Viral immunoevasion</keyword>
<keyword evidence="11 18" id="KW-0238">DNA-binding</keyword>
<comment type="function">
    <text evidence="18">Plays a role in viral genome replication by driving entry of quiescent cells into the cell cycle. Stimulation of progression from G1 to S phase allows the virus to efficiently use the cellular DNA replicating machinery to achieve viral genome replication. E7 protein has both transforming and trans-activating activities. Induces the disassembly of the E2F1 transcription factor from RB1, with subsequent transcriptional activation of E2F1-regulated S-phase genes. Interferes with host histone deacetylation mediated by HDAC1 and HDAC2, leading to transcription activation. Plays also a role in the inhibition of both antiviral and antiproliferative functions of host interferon alpha. Interaction with host TMEM173/STING impairs the ability of TMEM173/STING to sense cytosolic DNA and promote the production of type I interferon (IFN-alpha and IFN-beta).</text>
</comment>
<dbReference type="HAMAP" id="MF_04004">
    <property type="entry name" value="PPV_E7"/>
    <property type="match status" value="1"/>
</dbReference>
<evidence type="ECO:0000256" key="8">
    <source>
        <dbReference type="ARBA" id="ARBA00022830"/>
    </source>
</evidence>
<evidence type="ECO:0000256" key="10">
    <source>
        <dbReference type="ARBA" id="ARBA00023015"/>
    </source>
</evidence>
<dbReference type="GO" id="GO:0039645">
    <property type="term" value="P:symbiont-mediated perturbation of host cell cycle G1/S transition checkpoint"/>
    <property type="evidence" value="ECO:0007669"/>
    <property type="project" value="UniProtKB-UniRule"/>
</dbReference>
<keyword evidence="7 18" id="KW-0863">Zinc-finger</keyword>
<accession>A0A385PII8</accession>
<keyword evidence="9 18" id="KW-0862">Zinc</keyword>
<reference evidence="20" key="1">
    <citation type="journal article" date="2018" name="Nat. Med.">
        <title>Expanded skin virome in DOCK8-deficient patients.</title>
        <authorList>
            <consortium name="NISC Comparative Sequencing Program"/>
            <person name="Tirosh O."/>
            <person name="Conlan S."/>
            <person name="Deming C."/>
            <person name="Lee-Lin S.Q."/>
            <person name="Huang X."/>
            <person name="Su H.C."/>
            <person name="Freeman A.F."/>
            <person name="Segre J.A."/>
            <person name="Kong H.H."/>
        </authorList>
    </citation>
    <scope>NUCLEOTIDE SEQUENCE</scope>
    <source>
        <strain evidence="20">HPV-mSK_023</strain>
    </source>
</reference>
<name>A0A385PII8_9PAPI</name>
<keyword evidence="8 18" id="KW-1114">Inhibition of host interferon signaling pathway by virus</keyword>
<evidence type="ECO:0000256" key="9">
    <source>
        <dbReference type="ARBA" id="ARBA00022833"/>
    </source>
</evidence>
<comment type="subunit">
    <text evidence="18">Homodimer. Homooligomer. Interacts with host RB1; this interaction induces dissociation of RB1-E2F1 complex thereby disrupting RB1 activity. Interacts with host EP300; this interaction represses EP300 transcriptional activity. Interacts with protein E2; this interaction inhibits E7 oncogenic activity. Interacts with host TMEM173/STING; this interaction impairs the ability of TMEM173/STING to sense cytosolic DNA and promote the production of type I interferon (IFN-alpha and IFN-beta).</text>
</comment>
<dbReference type="GO" id="GO:0003677">
    <property type="term" value="F:DNA binding"/>
    <property type="evidence" value="ECO:0007669"/>
    <property type="project" value="UniProtKB-UniRule"/>
</dbReference>
<sequence length="96" mass="10888">MRGERPTINDIELNLEALVLPDNLLSNESLSPDIEYEEEEQSPYSIATCCRSCGTGVRLCVFSTRAAIRHLQELLTLELSLFCPRCARNHFHHGRS</sequence>
<dbReference type="GO" id="GO:0052170">
    <property type="term" value="P:symbiont-mediated suppression of host innate immune response"/>
    <property type="evidence" value="ECO:0007669"/>
    <property type="project" value="UniProtKB-KW"/>
</dbReference>
<keyword evidence="2 18" id="KW-0244">Early protein</keyword>
<evidence type="ECO:0000256" key="4">
    <source>
        <dbReference type="ARBA" id="ARBA00022581"/>
    </source>
</evidence>
<evidence type="ECO:0000256" key="18">
    <source>
        <dbReference type="HAMAP-Rule" id="MF_04004"/>
    </source>
</evidence>
<dbReference type="GO" id="GO:0003700">
    <property type="term" value="F:DNA-binding transcription factor activity"/>
    <property type="evidence" value="ECO:0007669"/>
    <property type="project" value="UniProtKB-UniRule"/>
</dbReference>
<evidence type="ECO:0000256" key="19">
    <source>
        <dbReference type="PIRNR" id="PIRNR003407"/>
    </source>
</evidence>
<feature type="zinc finger region" evidence="18">
    <location>
        <begin position="50"/>
        <end position="86"/>
    </location>
</feature>
<evidence type="ECO:0000256" key="6">
    <source>
        <dbReference type="ARBA" id="ARBA00022723"/>
    </source>
</evidence>
<evidence type="ECO:0000256" key="3">
    <source>
        <dbReference type="ARBA" id="ARBA00022562"/>
    </source>
</evidence>
<evidence type="ECO:0000256" key="15">
    <source>
        <dbReference type="ARBA" id="ARBA00023258"/>
    </source>
</evidence>
<keyword evidence="1 18" id="KW-1121">Modulation of host cell cycle by virus</keyword>
<evidence type="ECO:0000256" key="14">
    <source>
        <dbReference type="ARBA" id="ARBA00023200"/>
    </source>
</evidence>
<evidence type="ECO:0000256" key="2">
    <source>
        <dbReference type="ARBA" id="ARBA00022518"/>
    </source>
</evidence>
<keyword evidence="4 18" id="KW-0945">Host-virus interaction</keyword>
<dbReference type="GO" id="GO:0030430">
    <property type="term" value="C:host cell cytoplasm"/>
    <property type="evidence" value="ECO:0007669"/>
    <property type="project" value="UniProtKB-SubCell"/>
</dbReference>
<dbReference type="Gene3D" id="3.30.160.330">
    <property type="match status" value="1"/>
</dbReference>
<comment type="caution">
    <text evidence="18">Lacks conserved residue(s) required for the propagation of feature annotation.</text>
</comment>
<evidence type="ECO:0000256" key="12">
    <source>
        <dbReference type="ARBA" id="ARBA00023159"/>
    </source>
</evidence>
<evidence type="ECO:0000256" key="13">
    <source>
        <dbReference type="ARBA" id="ARBA00023163"/>
    </source>
</evidence>
<dbReference type="PIRSF" id="PIRSF003407">
    <property type="entry name" value="Papvi_E7"/>
    <property type="match status" value="1"/>
</dbReference>
<dbReference type="Pfam" id="PF00527">
    <property type="entry name" value="E7"/>
    <property type="match status" value="1"/>
</dbReference>
<keyword evidence="12 18" id="KW-0010">Activator</keyword>
<keyword evidence="17 18" id="KW-1078">G1/S host cell cycle checkpoint dysregulation by virus</keyword>
<dbReference type="InterPro" id="IPR000148">
    <property type="entry name" value="Papilloma_E7"/>
</dbReference>
<keyword evidence="15" id="KW-0922">Interferon antiviral system evasion</keyword>
<comment type="PTM">
    <text evidence="18">Highly phosphorylated.</text>
</comment>
<keyword evidence="14 18" id="KW-1035">Host cytoplasm</keyword>
<evidence type="ECO:0000256" key="5">
    <source>
        <dbReference type="ARBA" id="ARBA00022632"/>
    </source>
</evidence>
<dbReference type="GO" id="GO:0008270">
    <property type="term" value="F:zinc ion binding"/>
    <property type="evidence" value="ECO:0007669"/>
    <property type="project" value="UniProtKB-KW"/>
</dbReference>
<proteinExistence type="inferred from homology"/>
<keyword evidence="3 18" id="KW-1048">Host nucleus</keyword>
<evidence type="ECO:0000256" key="17">
    <source>
        <dbReference type="ARBA" id="ARBA00023309"/>
    </source>
</evidence>
<comment type="domain">
    <text evidence="18">The E7 terminal domain is an intrinsically disordered domain, whose flexibility and conformational transitions confer target adaptability to the oncoprotein. It allows adaptation to a variety of protein targets and exposes the PEST degradation sequence that regulates its turnover in the cell.</text>
</comment>
<evidence type="ECO:0000256" key="7">
    <source>
        <dbReference type="ARBA" id="ARBA00022771"/>
    </source>
</evidence>
<protein>
    <recommendedName>
        <fullName evidence="18 19">Protein E7</fullName>
    </recommendedName>
</protein>
<evidence type="ECO:0000313" key="20">
    <source>
        <dbReference type="EMBL" id="AYA93498.1"/>
    </source>
</evidence>
<keyword evidence="5 18" id="KW-1090">Inhibition of host innate immune response by virus</keyword>
<keyword evidence="10 18" id="KW-0805">Transcription regulation</keyword>
<evidence type="ECO:0000256" key="11">
    <source>
        <dbReference type="ARBA" id="ARBA00023125"/>
    </source>
</evidence>
<dbReference type="GO" id="GO:0019904">
    <property type="term" value="F:protein domain specific binding"/>
    <property type="evidence" value="ECO:0007669"/>
    <property type="project" value="UniProtKB-UniRule"/>
</dbReference>
<evidence type="ECO:0000256" key="16">
    <source>
        <dbReference type="ARBA" id="ARBA00023280"/>
    </source>
</evidence>
<dbReference type="GO" id="GO:0006351">
    <property type="term" value="P:DNA-templated transcription"/>
    <property type="evidence" value="ECO:0007669"/>
    <property type="project" value="UniProtKB-UniRule"/>
</dbReference>
<comment type="similarity">
    <text evidence="18 19">Belongs to the papillomaviridae E7 protein family.</text>
</comment>
<dbReference type="SUPFAM" id="SSF161234">
    <property type="entry name" value="E7 C-terminal domain-like"/>
    <property type="match status" value="1"/>
</dbReference>
<dbReference type="GO" id="GO:0039502">
    <property type="term" value="P:symbiont-mediated suppression of host type I interferon-mediated signaling pathway"/>
    <property type="evidence" value="ECO:0007669"/>
    <property type="project" value="UniProtKB-UniRule"/>
</dbReference>
<evidence type="ECO:0000256" key="1">
    <source>
        <dbReference type="ARBA" id="ARBA00022504"/>
    </source>
</evidence>